<dbReference type="OrthoDB" id="430679at2759"/>
<comment type="similarity">
    <text evidence="2">Belongs to the MESH1 family.</text>
</comment>
<evidence type="ECO:0000313" key="10">
    <source>
        <dbReference type="WBParaSite" id="EVEC_0000460901-mRNA-1"/>
    </source>
</evidence>
<dbReference type="EMBL" id="UXUI01007822">
    <property type="protein sequence ID" value="VDD89566.1"/>
    <property type="molecule type" value="Genomic_DNA"/>
</dbReference>
<dbReference type="InterPro" id="IPR003607">
    <property type="entry name" value="HD/PDEase_dom"/>
</dbReference>
<evidence type="ECO:0000259" key="7">
    <source>
        <dbReference type="SMART" id="SM00471"/>
    </source>
</evidence>
<name>A0A0N4V3H9_ENTVE</name>
<evidence type="ECO:0000256" key="2">
    <source>
        <dbReference type="ARBA" id="ARBA00038354"/>
    </source>
</evidence>
<keyword evidence="9" id="KW-1185">Reference proteome</keyword>
<dbReference type="Pfam" id="PF13328">
    <property type="entry name" value="HD_4"/>
    <property type="match status" value="1"/>
</dbReference>
<accession>A0A0N4V3H9</accession>
<dbReference type="PANTHER" id="PTHR46246:SF1">
    <property type="entry name" value="GUANOSINE-3',5'-BIS(DIPHOSPHATE) 3'-PYROPHOSPHOHYDROLASE MESH1"/>
    <property type="match status" value="1"/>
</dbReference>
<dbReference type="PANTHER" id="PTHR46246">
    <property type="entry name" value="GUANOSINE-3',5'-BIS(DIPHOSPHATE) 3'-PYROPHOSPHOHYDROLASE MESH1"/>
    <property type="match status" value="1"/>
</dbReference>
<proteinExistence type="inferred from homology"/>
<evidence type="ECO:0000256" key="4">
    <source>
        <dbReference type="ARBA" id="ARBA00041464"/>
    </source>
</evidence>
<feature type="region of interest" description="Disordered" evidence="6">
    <location>
        <begin position="1"/>
        <end position="55"/>
    </location>
</feature>
<evidence type="ECO:0000256" key="5">
    <source>
        <dbReference type="ARBA" id="ARBA00041770"/>
    </source>
</evidence>
<dbReference type="Gene3D" id="1.10.3210.10">
    <property type="entry name" value="Hypothetical protein af1432"/>
    <property type="match status" value="1"/>
</dbReference>
<evidence type="ECO:0000313" key="8">
    <source>
        <dbReference type="EMBL" id="VDD89566.1"/>
    </source>
</evidence>
<evidence type="ECO:0000256" key="1">
    <source>
        <dbReference type="ARBA" id="ARBA00037781"/>
    </source>
</evidence>
<sequence>MAQGGKNFDNTPPPAYDDIYPGKIPSNNIYPGMPEDISKDNIKFDDEKDKNDTDKKKLQLSKVEGVAKLMKAIDFAARRHRFQRRKDPEGSPYINHSIGVANILASEGHILDVDILAASVLHDIVENTKTTPEEIEELFGRRSVFLIFLLLEVRGVVSECTLNKQSASDRRKVQMERAPQLSREVSSIRFFQAVECSSRMDFCIYESFGFKAKLVILADKLHNLRDAERSLPVGWTPHYRKDVFKWTKEYIALLKGTNEHLEMALDDVINRNSG</sequence>
<dbReference type="SUPFAM" id="SSF109604">
    <property type="entry name" value="HD-domain/PDEase-like"/>
    <property type="match status" value="1"/>
</dbReference>
<dbReference type="GO" id="GO:0008893">
    <property type="term" value="F:guanosine-3',5'-bis(diphosphate) 3'-diphosphatase activity"/>
    <property type="evidence" value="ECO:0007669"/>
    <property type="project" value="TreeGrafter"/>
</dbReference>
<reference evidence="10" key="1">
    <citation type="submission" date="2017-02" db="UniProtKB">
        <authorList>
            <consortium name="WormBaseParasite"/>
        </authorList>
    </citation>
    <scope>IDENTIFICATION</scope>
</reference>
<protein>
    <recommendedName>
        <fullName evidence="3">Guanosine-3',5'-bis(diphosphate) 3'-pyrophosphohydrolase MESH1</fullName>
    </recommendedName>
    <alternativeName>
        <fullName evidence="4">Metazoan SpoT homolog 1</fullName>
    </alternativeName>
    <alternativeName>
        <fullName evidence="5">Penta-phosphate guanosine-3'-pyrophosphohydrolase</fullName>
    </alternativeName>
</protein>
<dbReference type="InterPro" id="IPR052194">
    <property type="entry name" value="MESH1"/>
</dbReference>
<reference evidence="8 9" key="2">
    <citation type="submission" date="2018-10" db="EMBL/GenBank/DDBJ databases">
        <authorList>
            <consortium name="Pathogen Informatics"/>
        </authorList>
    </citation>
    <scope>NUCLEOTIDE SEQUENCE [LARGE SCALE GENOMIC DNA]</scope>
</reference>
<dbReference type="SMART" id="SM00471">
    <property type="entry name" value="HDc"/>
    <property type="match status" value="1"/>
</dbReference>
<comment type="function">
    <text evidence="1">ppGpp hydrolyzing enzyme involved in starvation response.</text>
</comment>
<evidence type="ECO:0000313" key="9">
    <source>
        <dbReference type="Proteomes" id="UP000274131"/>
    </source>
</evidence>
<dbReference type="STRING" id="51028.A0A0N4V3H9"/>
<feature type="compositionally biased region" description="Basic and acidic residues" evidence="6">
    <location>
        <begin position="36"/>
        <end position="55"/>
    </location>
</feature>
<dbReference type="Proteomes" id="UP000274131">
    <property type="component" value="Unassembled WGS sequence"/>
</dbReference>
<organism evidence="10">
    <name type="scientific">Enterobius vermicularis</name>
    <name type="common">Human pinworm</name>
    <dbReference type="NCBI Taxonomy" id="51028"/>
    <lineage>
        <taxon>Eukaryota</taxon>
        <taxon>Metazoa</taxon>
        <taxon>Ecdysozoa</taxon>
        <taxon>Nematoda</taxon>
        <taxon>Chromadorea</taxon>
        <taxon>Rhabditida</taxon>
        <taxon>Spirurina</taxon>
        <taxon>Oxyuridomorpha</taxon>
        <taxon>Oxyuroidea</taxon>
        <taxon>Oxyuridae</taxon>
        <taxon>Enterobius</taxon>
    </lineage>
</organism>
<evidence type="ECO:0000256" key="3">
    <source>
        <dbReference type="ARBA" id="ARBA00040793"/>
    </source>
</evidence>
<dbReference type="CDD" id="cd00077">
    <property type="entry name" value="HDc"/>
    <property type="match status" value="1"/>
</dbReference>
<feature type="domain" description="HD/PDEase" evidence="7">
    <location>
        <begin position="89"/>
        <end position="233"/>
    </location>
</feature>
<dbReference type="WBParaSite" id="EVEC_0000460901-mRNA-1">
    <property type="protein sequence ID" value="EVEC_0000460901-mRNA-1"/>
    <property type="gene ID" value="EVEC_0000460901"/>
</dbReference>
<dbReference type="AlphaFoldDB" id="A0A0N4V3H9"/>
<gene>
    <name evidence="8" type="ORF">EVEC_LOCUS4317</name>
</gene>
<evidence type="ECO:0000256" key="6">
    <source>
        <dbReference type="SAM" id="MobiDB-lite"/>
    </source>
</evidence>